<evidence type="ECO:0000259" key="1">
    <source>
        <dbReference type="PROSITE" id="PS50181"/>
    </source>
</evidence>
<dbReference type="SMART" id="SM00256">
    <property type="entry name" value="FBOX"/>
    <property type="match status" value="1"/>
</dbReference>
<dbReference type="EMBL" id="VEVO01000018">
    <property type="protein sequence ID" value="KAF0027748.1"/>
    <property type="molecule type" value="Genomic_DNA"/>
</dbReference>
<dbReference type="InterPro" id="IPR001810">
    <property type="entry name" value="F-box_dom"/>
</dbReference>
<dbReference type="GO" id="GO:0031146">
    <property type="term" value="P:SCF-dependent proteasomal ubiquitin-dependent protein catabolic process"/>
    <property type="evidence" value="ECO:0007669"/>
    <property type="project" value="TreeGrafter"/>
</dbReference>
<dbReference type="Gene3D" id="2.130.10.10">
    <property type="entry name" value="YVTN repeat-like/Quinoprotein amine dehydrogenase"/>
    <property type="match status" value="1"/>
</dbReference>
<protein>
    <recommendedName>
        <fullName evidence="1">F-box domain-containing protein</fullName>
    </recommendedName>
</protein>
<name>A0A6A4S6D3_SCOMX</name>
<evidence type="ECO:0000313" key="3">
    <source>
        <dbReference type="Proteomes" id="UP000438429"/>
    </source>
</evidence>
<comment type="caution">
    <text evidence="2">The sequence shown here is derived from an EMBL/GenBank/DDBJ whole genome shotgun (WGS) entry which is preliminary data.</text>
</comment>
<evidence type="ECO:0000313" key="2">
    <source>
        <dbReference type="EMBL" id="KAF0027748.1"/>
    </source>
</evidence>
<dbReference type="Pfam" id="PF12937">
    <property type="entry name" value="F-box-like"/>
    <property type="match status" value="1"/>
</dbReference>
<reference evidence="2 3" key="1">
    <citation type="submission" date="2019-06" db="EMBL/GenBank/DDBJ databases">
        <title>Draft genomes of female and male turbot (Scophthalmus maximus).</title>
        <authorList>
            <person name="Xu H."/>
            <person name="Xu X.-W."/>
            <person name="Shao C."/>
            <person name="Chen S."/>
        </authorList>
    </citation>
    <scope>NUCLEOTIDE SEQUENCE [LARGE SCALE GENOMIC DNA]</scope>
    <source>
        <strain evidence="2">Ysfricsl-2016a</strain>
        <tissue evidence="2">Blood</tissue>
    </source>
</reference>
<dbReference type="AlphaFoldDB" id="A0A6A4S6D3"/>
<dbReference type="PROSITE" id="PS50181">
    <property type="entry name" value="FBOX"/>
    <property type="match status" value="1"/>
</dbReference>
<dbReference type="SUPFAM" id="SSF81383">
    <property type="entry name" value="F-box domain"/>
    <property type="match status" value="1"/>
</dbReference>
<dbReference type="InterPro" id="IPR015943">
    <property type="entry name" value="WD40/YVTN_repeat-like_dom_sf"/>
</dbReference>
<dbReference type="Gene3D" id="1.20.1280.50">
    <property type="match status" value="1"/>
</dbReference>
<accession>A0A6A4S6D3</accession>
<proteinExistence type="predicted"/>
<feature type="domain" description="F-box" evidence="1">
    <location>
        <begin position="1"/>
        <end position="46"/>
    </location>
</feature>
<dbReference type="InterPro" id="IPR036047">
    <property type="entry name" value="F-box-like_dom_sf"/>
</dbReference>
<dbReference type="InterPro" id="IPR036322">
    <property type="entry name" value="WD40_repeat_dom_sf"/>
</dbReference>
<dbReference type="InterPro" id="IPR052301">
    <property type="entry name" value="SCF_F-box/WD-repeat"/>
</dbReference>
<dbReference type="PANTHER" id="PTHR14381">
    <property type="entry name" value="DACTYLIN"/>
    <property type="match status" value="1"/>
</dbReference>
<dbReference type="SUPFAM" id="SSF50978">
    <property type="entry name" value="WD40 repeat-like"/>
    <property type="match status" value="1"/>
</dbReference>
<dbReference type="Proteomes" id="UP000438429">
    <property type="component" value="Unassembled WGS sequence"/>
</dbReference>
<sequence>MLLHQLPEDVLYHVLSYLDYRSLSRLSQVCRSIWSFVNRDTVWRRVAKEFLNTGIRRDGTDIYPHIPLKERVKIAQNWYDGVCKRAIPLRWKTKLLPWLQLDGDVLFLSQAADIRAYRLRQGRPQRNPFKIYSGHDGDVCHFVLTDSHLISGGSSFVTGTACCENFSPLRIWDVERLECVCNLGSEFRRGAGVLDIAFESPFQLFTCGYDTFIRLWDLRLSPRVTQGLGAKTTGKKNKKNPPTTTTQPLIPDTHVLGDIIHVRRPYIMRHKAAVWCPAPAEKKGFTVHPDTSNEFGFSKGRMLLLLHNCSASLDRLHLPNAVDNFDAQWNIVENVT</sequence>
<gene>
    <name evidence="2" type="ORF">F2P81_020489</name>
</gene>
<dbReference type="PANTHER" id="PTHR14381:SF1">
    <property type="entry name" value="F-BOX_WD REPEAT-CONTAINING PROTEIN 4"/>
    <property type="match status" value="1"/>
</dbReference>
<dbReference type="GO" id="GO:0019005">
    <property type="term" value="C:SCF ubiquitin ligase complex"/>
    <property type="evidence" value="ECO:0007669"/>
    <property type="project" value="TreeGrafter"/>
</dbReference>
<organism evidence="2 3">
    <name type="scientific">Scophthalmus maximus</name>
    <name type="common">Turbot</name>
    <name type="synonym">Psetta maxima</name>
    <dbReference type="NCBI Taxonomy" id="52904"/>
    <lineage>
        <taxon>Eukaryota</taxon>
        <taxon>Metazoa</taxon>
        <taxon>Chordata</taxon>
        <taxon>Craniata</taxon>
        <taxon>Vertebrata</taxon>
        <taxon>Euteleostomi</taxon>
        <taxon>Actinopterygii</taxon>
        <taxon>Neopterygii</taxon>
        <taxon>Teleostei</taxon>
        <taxon>Neoteleostei</taxon>
        <taxon>Acanthomorphata</taxon>
        <taxon>Carangaria</taxon>
        <taxon>Pleuronectiformes</taxon>
        <taxon>Pleuronectoidei</taxon>
        <taxon>Scophthalmidae</taxon>
        <taxon>Scophthalmus</taxon>
    </lineage>
</organism>